<reference evidence="9" key="1">
    <citation type="journal article" date="2020" name="Stud. Mycol.">
        <title>101 Dothideomycetes genomes: a test case for predicting lifestyles and emergence of pathogens.</title>
        <authorList>
            <person name="Haridas S."/>
            <person name="Albert R."/>
            <person name="Binder M."/>
            <person name="Bloem J."/>
            <person name="Labutti K."/>
            <person name="Salamov A."/>
            <person name="Andreopoulos B."/>
            <person name="Baker S."/>
            <person name="Barry K."/>
            <person name="Bills G."/>
            <person name="Bluhm B."/>
            <person name="Cannon C."/>
            <person name="Castanera R."/>
            <person name="Culley D."/>
            <person name="Daum C."/>
            <person name="Ezra D."/>
            <person name="Gonzalez J."/>
            <person name="Henrissat B."/>
            <person name="Kuo A."/>
            <person name="Liang C."/>
            <person name="Lipzen A."/>
            <person name="Lutzoni F."/>
            <person name="Magnuson J."/>
            <person name="Mondo S."/>
            <person name="Nolan M."/>
            <person name="Ohm R."/>
            <person name="Pangilinan J."/>
            <person name="Park H.-J."/>
            <person name="Ramirez L."/>
            <person name="Alfaro M."/>
            <person name="Sun H."/>
            <person name="Tritt A."/>
            <person name="Yoshinaga Y."/>
            <person name="Zwiers L.-H."/>
            <person name="Turgeon B."/>
            <person name="Goodwin S."/>
            <person name="Spatafora J."/>
            <person name="Crous P."/>
            <person name="Grigoriev I."/>
        </authorList>
    </citation>
    <scope>NUCLEOTIDE SEQUENCE</scope>
    <source>
        <strain evidence="9">CBS 207.26</strain>
    </source>
</reference>
<evidence type="ECO:0000259" key="8">
    <source>
        <dbReference type="SMART" id="SM00665"/>
    </source>
</evidence>
<feature type="transmembrane region" description="Helical" evidence="7">
    <location>
        <begin position="16"/>
        <end position="37"/>
    </location>
</feature>
<evidence type="ECO:0000256" key="6">
    <source>
        <dbReference type="ARBA" id="ARBA00023136"/>
    </source>
</evidence>
<feature type="transmembrane region" description="Helical" evidence="7">
    <location>
        <begin position="145"/>
        <end position="163"/>
    </location>
</feature>
<dbReference type="Proteomes" id="UP000800200">
    <property type="component" value="Unassembled WGS sequence"/>
</dbReference>
<dbReference type="CDD" id="cd08760">
    <property type="entry name" value="Cyt_b561_FRRS1_like"/>
    <property type="match status" value="1"/>
</dbReference>
<gene>
    <name evidence="9" type="ORF">K469DRAFT_634599</name>
</gene>
<protein>
    <recommendedName>
        <fullName evidence="8">Cytochrome b561 domain-containing protein</fullName>
    </recommendedName>
</protein>
<feature type="domain" description="Cytochrome b561" evidence="8">
    <location>
        <begin position="17"/>
        <end position="139"/>
    </location>
</feature>
<dbReference type="AlphaFoldDB" id="A0A6A6DWH6"/>
<feature type="transmembrane region" description="Helical" evidence="7">
    <location>
        <begin position="84"/>
        <end position="102"/>
    </location>
</feature>
<proteinExistence type="predicted"/>
<accession>A0A6A6DWH6</accession>
<evidence type="ECO:0000256" key="2">
    <source>
        <dbReference type="ARBA" id="ARBA00022448"/>
    </source>
</evidence>
<keyword evidence="2" id="KW-0813">Transport</keyword>
<evidence type="ECO:0000256" key="7">
    <source>
        <dbReference type="SAM" id="Phobius"/>
    </source>
</evidence>
<evidence type="ECO:0000256" key="1">
    <source>
        <dbReference type="ARBA" id="ARBA00004370"/>
    </source>
</evidence>
<organism evidence="9 10">
    <name type="scientific">Zopfia rhizophila CBS 207.26</name>
    <dbReference type="NCBI Taxonomy" id="1314779"/>
    <lineage>
        <taxon>Eukaryota</taxon>
        <taxon>Fungi</taxon>
        <taxon>Dikarya</taxon>
        <taxon>Ascomycota</taxon>
        <taxon>Pezizomycotina</taxon>
        <taxon>Dothideomycetes</taxon>
        <taxon>Dothideomycetes incertae sedis</taxon>
        <taxon>Zopfiaceae</taxon>
        <taxon>Zopfia</taxon>
    </lineage>
</organism>
<keyword evidence="10" id="KW-1185">Reference proteome</keyword>
<evidence type="ECO:0000313" key="10">
    <source>
        <dbReference type="Proteomes" id="UP000800200"/>
    </source>
</evidence>
<comment type="subcellular location">
    <subcellularLocation>
        <location evidence="1">Membrane</location>
    </subcellularLocation>
</comment>
<dbReference type="GO" id="GO:0016020">
    <property type="term" value="C:membrane"/>
    <property type="evidence" value="ECO:0007669"/>
    <property type="project" value="UniProtKB-SubCell"/>
</dbReference>
<keyword evidence="5 7" id="KW-1133">Transmembrane helix</keyword>
<evidence type="ECO:0000256" key="4">
    <source>
        <dbReference type="ARBA" id="ARBA00022982"/>
    </source>
</evidence>
<dbReference type="PANTHER" id="PTHR47797">
    <property type="entry name" value="DEHYDROGENASE, PUTATIVE (AFU_ORTHOLOGUE AFUA_8G05805)-RELATED"/>
    <property type="match status" value="1"/>
</dbReference>
<dbReference type="PANTHER" id="PTHR47797:SF1">
    <property type="entry name" value="CYTOCHROME B561 DOMAIN-CONTAINING PROTEIN-RELATED"/>
    <property type="match status" value="1"/>
</dbReference>
<dbReference type="Gene3D" id="1.20.120.1770">
    <property type="match status" value="1"/>
</dbReference>
<name>A0A6A6DWH6_9PEZI</name>
<feature type="transmembrane region" description="Helical" evidence="7">
    <location>
        <begin position="49"/>
        <end position="72"/>
    </location>
</feature>
<dbReference type="OrthoDB" id="19261at2759"/>
<keyword evidence="6 7" id="KW-0472">Membrane</keyword>
<dbReference type="InterPro" id="IPR006593">
    <property type="entry name" value="Cyt_b561/ferric_Rdtase_TM"/>
</dbReference>
<keyword evidence="4" id="KW-0249">Electron transport</keyword>
<evidence type="ECO:0000313" key="9">
    <source>
        <dbReference type="EMBL" id="KAF2183934.1"/>
    </source>
</evidence>
<feature type="transmembrane region" description="Helical" evidence="7">
    <location>
        <begin position="122"/>
        <end position="139"/>
    </location>
</feature>
<keyword evidence="3 7" id="KW-0812">Transmembrane</keyword>
<sequence length="164" mass="18267">MKNLKGTQDLRDRAHIAHGVVMSLAVVLWFPLGIFLLRLLKLNNTIRWHYIWQCTGLLLLIIGFGLGGWLGYLQDEVYTQSHEVLGTVITALFLLQPLFGWLHHRHVLAHGIKNYKRGIHVWLGRILVALGIVNGRTGLKLSDNTTAGGIVYGVVAGLIVVAYV</sequence>
<dbReference type="EMBL" id="ML994640">
    <property type="protein sequence ID" value="KAF2183934.1"/>
    <property type="molecule type" value="Genomic_DNA"/>
</dbReference>
<evidence type="ECO:0000256" key="5">
    <source>
        <dbReference type="ARBA" id="ARBA00022989"/>
    </source>
</evidence>
<evidence type="ECO:0000256" key="3">
    <source>
        <dbReference type="ARBA" id="ARBA00022692"/>
    </source>
</evidence>
<dbReference type="SMART" id="SM00665">
    <property type="entry name" value="B561"/>
    <property type="match status" value="1"/>
</dbReference>
<feature type="non-terminal residue" evidence="9">
    <location>
        <position position="164"/>
    </location>
</feature>